<evidence type="ECO:0000256" key="3">
    <source>
        <dbReference type="ARBA" id="ARBA00022781"/>
    </source>
</evidence>
<organism evidence="7">
    <name type="scientific">Lotharella oceanica</name>
    <dbReference type="NCBI Taxonomy" id="641309"/>
    <lineage>
        <taxon>Eukaryota</taxon>
        <taxon>Sar</taxon>
        <taxon>Rhizaria</taxon>
        <taxon>Cercozoa</taxon>
        <taxon>Chlorarachniophyceae</taxon>
        <taxon>Lotharella</taxon>
    </lineage>
</organism>
<keyword evidence="6" id="KW-0066">ATP synthesis</keyword>
<keyword evidence="5" id="KW-0472">Membrane</keyword>
<evidence type="ECO:0000313" key="7">
    <source>
        <dbReference type="EMBL" id="CAD9765599.1"/>
    </source>
</evidence>
<dbReference type="AlphaFoldDB" id="A0A7S2XBA4"/>
<evidence type="ECO:0000256" key="2">
    <source>
        <dbReference type="ARBA" id="ARBA00022448"/>
    </source>
</evidence>
<evidence type="ECO:0000256" key="4">
    <source>
        <dbReference type="ARBA" id="ARBA00023065"/>
    </source>
</evidence>
<comment type="subcellular location">
    <subcellularLocation>
        <location evidence="1">Membrane</location>
    </subcellularLocation>
</comment>
<reference evidence="7" key="1">
    <citation type="submission" date="2021-01" db="EMBL/GenBank/DDBJ databases">
        <authorList>
            <person name="Corre E."/>
            <person name="Pelletier E."/>
            <person name="Niang G."/>
            <person name="Scheremetjew M."/>
            <person name="Finn R."/>
            <person name="Kale V."/>
            <person name="Holt S."/>
            <person name="Cochrane G."/>
            <person name="Meng A."/>
            <person name="Brown T."/>
            <person name="Cohen L."/>
        </authorList>
    </citation>
    <scope>NUCLEOTIDE SEQUENCE</scope>
    <source>
        <strain evidence="7">CCMP622</strain>
    </source>
</reference>
<dbReference type="InterPro" id="IPR020781">
    <property type="entry name" value="ATPase_OSCP/d_CS"/>
</dbReference>
<dbReference type="Pfam" id="PF00213">
    <property type="entry name" value="OSCP"/>
    <property type="match status" value="1"/>
</dbReference>
<dbReference type="InterPro" id="IPR000711">
    <property type="entry name" value="ATPase_OSCP/dsu"/>
</dbReference>
<name>A0A7S2XBA4_9EUKA</name>
<keyword evidence="2" id="KW-0813">Transport</keyword>
<accession>A0A7S2XBA4</accession>
<evidence type="ECO:0000256" key="1">
    <source>
        <dbReference type="ARBA" id="ARBA00004370"/>
    </source>
</evidence>
<evidence type="ECO:0000256" key="5">
    <source>
        <dbReference type="ARBA" id="ARBA00023136"/>
    </source>
</evidence>
<dbReference type="EMBL" id="HBHP01017342">
    <property type="protein sequence ID" value="CAD9765599.1"/>
    <property type="molecule type" value="Transcribed_RNA"/>
</dbReference>
<dbReference type="GO" id="GO:0046933">
    <property type="term" value="F:proton-transporting ATP synthase activity, rotational mechanism"/>
    <property type="evidence" value="ECO:0007669"/>
    <property type="project" value="InterPro"/>
</dbReference>
<proteinExistence type="inferred from homology"/>
<dbReference type="HAMAP" id="MF_01416">
    <property type="entry name" value="ATP_synth_delta_bact"/>
    <property type="match status" value="1"/>
</dbReference>
<evidence type="ECO:0000256" key="6">
    <source>
        <dbReference type="ARBA" id="ARBA00023310"/>
    </source>
</evidence>
<dbReference type="PANTHER" id="PTHR11910">
    <property type="entry name" value="ATP SYNTHASE DELTA CHAIN"/>
    <property type="match status" value="1"/>
</dbReference>
<sequence>MKPLPKNNEEWKKVLTTPAPNAPKSVTNKYASMMANAAYHLNAVEEVRADFKYLGKVFKDPRTIEAVKNGKGTTKAFVNDMNTMYKLHQAGKAEVAKLEGKDKAAALKALGKYSDLAPLTTSMLGSFMDEGVIDTVPVIAESYDKLAGKILKEVNIEIAAAAPLSDRQKSQIMNVVQKYIDSDAKILLSEKVDTSLIAGFQLQIEDRFVDLTAKSSYDGLMSKVAAAS</sequence>
<keyword evidence="3" id="KW-0375">Hydrogen ion transport</keyword>
<protein>
    <submittedName>
        <fullName evidence="7">Uncharacterized protein</fullName>
    </submittedName>
</protein>
<keyword evidence="4" id="KW-0406">Ion transport</keyword>
<dbReference type="GO" id="GO:0016020">
    <property type="term" value="C:membrane"/>
    <property type="evidence" value="ECO:0007669"/>
    <property type="project" value="UniProtKB-SubCell"/>
</dbReference>
<gene>
    <name evidence="7" type="ORF">LSP00402_LOCUS10744</name>
</gene>
<dbReference type="PROSITE" id="PS00389">
    <property type="entry name" value="ATPASE_DELTA"/>
    <property type="match status" value="1"/>
</dbReference>